<keyword evidence="9" id="KW-1185">Reference proteome</keyword>
<sequence>MTTLLQLNTSLFSTGGQSSQLANAFVADWKDANPDSNVVVRDLATNPVPHLTGERFQAFLTKPEDRTEAQNREAAVSDELVAQLQAADVLVIGLPLYNYGVPSTLKAYFDHVARAGITFRYTATGPEGLLKGKKAYLFATRGGVHAGFPRDTQTGHVRDFLAFLGITDVEFIYAEGLAMGDAVAKPALEKATLAAHRLASRVAETRLAA</sequence>
<proteinExistence type="inferred from homology"/>
<dbReference type="GO" id="GO:0010181">
    <property type="term" value="F:FMN binding"/>
    <property type="evidence" value="ECO:0007669"/>
    <property type="project" value="UniProtKB-UniRule"/>
</dbReference>
<evidence type="ECO:0000256" key="1">
    <source>
        <dbReference type="ARBA" id="ARBA00022630"/>
    </source>
</evidence>
<protein>
    <recommendedName>
        <fullName evidence="6">FMN dependent NADH:quinone oxidoreductase</fullName>
        <ecNumber evidence="6">1.6.5.-</ecNumber>
    </recommendedName>
    <alternativeName>
        <fullName evidence="6">Azo-dye reductase</fullName>
    </alternativeName>
    <alternativeName>
        <fullName evidence="6">FMN-dependent NADH-azo compound oxidoreductase</fullName>
    </alternativeName>
    <alternativeName>
        <fullName evidence="6">FMN-dependent NADH-azoreductase</fullName>
        <ecNumber evidence="6">1.7.1.17</ecNumber>
    </alternativeName>
</protein>
<evidence type="ECO:0000313" key="8">
    <source>
        <dbReference type="EMBL" id="QJR12021.1"/>
    </source>
</evidence>
<dbReference type="Proteomes" id="UP000501534">
    <property type="component" value="Chromosome"/>
</dbReference>
<feature type="binding site" evidence="6">
    <location>
        <position position="10"/>
    </location>
    <ligand>
        <name>FMN</name>
        <dbReference type="ChEBI" id="CHEBI:58210"/>
    </ligand>
</feature>
<dbReference type="EC" id="1.6.5.-" evidence="6"/>
<evidence type="ECO:0000256" key="6">
    <source>
        <dbReference type="HAMAP-Rule" id="MF_01216"/>
    </source>
</evidence>
<dbReference type="Pfam" id="PF02525">
    <property type="entry name" value="Flavodoxin_2"/>
    <property type="match status" value="1"/>
</dbReference>
<evidence type="ECO:0000256" key="4">
    <source>
        <dbReference type="ARBA" id="ARBA00023027"/>
    </source>
</evidence>
<keyword evidence="4 6" id="KW-0520">NAD</keyword>
<dbReference type="PANTHER" id="PTHR43741">
    <property type="entry name" value="FMN-DEPENDENT NADH-AZOREDUCTASE 1"/>
    <property type="match status" value="1"/>
</dbReference>
<comment type="catalytic activity">
    <reaction evidence="5">
        <text>N,N-dimethyl-1,4-phenylenediamine + anthranilate + 2 NAD(+) = 2-(4-dimethylaminophenyl)diazenylbenzoate + 2 NADH + 2 H(+)</text>
        <dbReference type="Rhea" id="RHEA:55872"/>
        <dbReference type="ChEBI" id="CHEBI:15378"/>
        <dbReference type="ChEBI" id="CHEBI:15783"/>
        <dbReference type="ChEBI" id="CHEBI:16567"/>
        <dbReference type="ChEBI" id="CHEBI:57540"/>
        <dbReference type="ChEBI" id="CHEBI:57945"/>
        <dbReference type="ChEBI" id="CHEBI:71579"/>
        <dbReference type="EC" id="1.7.1.17"/>
    </reaction>
    <physiologicalReaction direction="right-to-left" evidence="5">
        <dbReference type="Rhea" id="RHEA:55874"/>
    </physiologicalReaction>
</comment>
<feature type="domain" description="Flavodoxin-like fold" evidence="7">
    <location>
        <begin position="4"/>
        <end position="195"/>
    </location>
</feature>
<comment type="caution">
    <text evidence="6">Lacks conserved residue(s) required for the propagation of feature annotation.</text>
</comment>
<gene>
    <name evidence="6 8" type="primary">azoR</name>
    <name evidence="8" type="ORF">DSM104443_03104</name>
</gene>
<dbReference type="InterPro" id="IPR050104">
    <property type="entry name" value="FMN-dep_NADH:Q_OxRdtase_AzoR1"/>
</dbReference>
<dbReference type="HAMAP" id="MF_01216">
    <property type="entry name" value="Azoreductase_type1"/>
    <property type="match status" value="1"/>
</dbReference>
<keyword evidence="1 6" id="KW-0285">Flavoprotein</keyword>
<evidence type="ECO:0000256" key="3">
    <source>
        <dbReference type="ARBA" id="ARBA00023002"/>
    </source>
</evidence>
<evidence type="ECO:0000313" key="9">
    <source>
        <dbReference type="Proteomes" id="UP000501534"/>
    </source>
</evidence>
<dbReference type="GO" id="GO:0016655">
    <property type="term" value="F:oxidoreductase activity, acting on NAD(P)H, quinone or similar compound as acceptor"/>
    <property type="evidence" value="ECO:0007669"/>
    <property type="project" value="InterPro"/>
</dbReference>
<keyword evidence="3 6" id="KW-0560">Oxidoreductase</keyword>
<dbReference type="InterPro" id="IPR023048">
    <property type="entry name" value="NADH:quinone_OxRdtase_FMN_depd"/>
</dbReference>
<comment type="catalytic activity">
    <reaction evidence="6">
        <text>2 a quinone + NADH + H(+) = 2 a 1,4-benzosemiquinone + NAD(+)</text>
        <dbReference type="Rhea" id="RHEA:65952"/>
        <dbReference type="ChEBI" id="CHEBI:15378"/>
        <dbReference type="ChEBI" id="CHEBI:57540"/>
        <dbReference type="ChEBI" id="CHEBI:57945"/>
        <dbReference type="ChEBI" id="CHEBI:132124"/>
        <dbReference type="ChEBI" id="CHEBI:134225"/>
    </reaction>
</comment>
<dbReference type="KEGG" id="uru:DSM104443_03104"/>
<accession>A0A6M4GXL5</accession>
<organism evidence="8 9">
    <name type="scientific">Usitatibacter rugosus</name>
    <dbReference type="NCBI Taxonomy" id="2732067"/>
    <lineage>
        <taxon>Bacteria</taxon>
        <taxon>Pseudomonadati</taxon>
        <taxon>Pseudomonadota</taxon>
        <taxon>Betaproteobacteria</taxon>
        <taxon>Nitrosomonadales</taxon>
        <taxon>Usitatibacteraceae</taxon>
        <taxon>Usitatibacter</taxon>
    </lineage>
</organism>
<feature type="binding site" evidence="6">
    <location>
        <begin position="140"/>
        <end position="143"/>
    </location>
    <ligand>
        <name>FMN</name>
        <dbReference type="ChEBI" id="CHEBI:58210"/>
    </ligand>
</feature>
<dbReference type="AlphaFoldDB" id="A0A6M4GXL5"/>
<dbReference type="Gene3D" id="3.40.50.360">
    <property type="match status" value="1"/>
</dbReference>
<dbReference type="GO" id="GO:0016652">
    <property type="term" value="F:oxidoreductase activity, acting on NAD(P)H as acceptor"/>
    <property type="evidence" value="ECO:0007669"/>
    <property type="project" value="UniProtKB-UniRule"/>
</dbReference>
<name>A0A6M4GXL5_9PROT</name>
<evidence type="ECO:0000259" key="7">
    <source>
        <dbReference type="Pfam" id="PF02525"/>
    </source>
</evidence>
<comment type="function">
    <text evidence="6">Quinone reductase that provides resistance to thiol-specific stress caused by electrophilic quinones.</text>
</comment>
<dbReference type="PANTHER" id="PTHR43741:SF2">
    <property type="entry name" value="FMN-DEPENDENT NADH:QUINONE OXIDOREDUCTASE"/>
    <property type="match status" value="1"/>
</dbReference>
<comment type="subunit">
    <text evidence="6">Homodimer.</text>
</comment>
<comment type="similarity">
    <text evidence="6">Belongs to the azoreductase type 1 family.</text>
</comment>
<comment type="function">
    <text evidence="6">Also exhibits azoreductase activity. Catalyzes the reductive cleavage of the azo bond in aromatic azo compounds to the corresponding amines.</text>
</comment>
<dbReference type="EMBL" id="CP053069">
    <property type="protein sequence ID" value="QJR12021.1"/>
    <property type="molecule type" value="Genomic_DNA"/>
</dbReference>
<comment type="cofactor">
    <cofactor evidence="6">
        <name>FMN</name>
        <dbReference type="ChEBI" id="CHEBI:58210"/>
    </cofactor>
    <text evidence="6">Binds 1 FMN per subunit.</text>
</comment>
<dbReference type="EC" id="1.7.1.17" evidence="6"/>
<dbReference type="RefSeq" id="WP_171093856.1">
    <property type="nucleotide sequence ID" value="NZ_CP053069.1"/>
</dbReference>
<dbReference type="SUPFAM" id="SSF52218">
    <property type="entry name" value="Flavoproteins"/>
    <property type="match status" value="1"/>
</dbReference>
<evidence type="ECO:0000256" key="5">
    <source>
        <dbReference type="ARBA" id="ARBA00048542"/>
    </source>
</evidence>
<dbReference type="GO" id="GO:0009055">
    <property type="term" value="F:electron transfer activity"/>
    <property type="evidence" value="ECO:0007669"/>
    <property type="project" value="UniProtKB-UniRule"/>
</dbReference>
<evidence type="ECO:0000256" key="2">
    <source>
        <dbReference type="ARBA" id="ARBA00022643"/>
    </source>
</evidence>
<dbReference type="InterPro" id="IPR029039">
    <property type="entry name" value="Flavoprotein-like_sf"/>
</dbReference>
<keyword evidence="2 6" id="KW-0288">FMN</keyword>
<dbReference type="InterPro" id="IPR003680">
    <property type="entry name" value="Flavodoxin_fold"/>
</dbReference>
<reference evidence="8 9" key="1">
    <citation type="submission" date="2020-04" db="EMBL/GenBank/DDBJ databases">
        <title>Usitatibacter rugosus gen. nov., sp. nov. and Usitatibacter palustris sp. nov., novel members of Usitatibacteraceae fam. nov. within the order Nitrosomonadales isolated from soil.</title>
        <authorList>
            <person name="Huber K.J."/>
            <person name="Neumann-Schaal M."/>
            <person name="Geppert A."/>
            <person name="Luckner M."/>
            <person name="Wanner G."/>
            <person name="Overmann J."/>
        </authorList>
    </citation>
    <scope>NUCLEOTIDE SEQUENCE [LARGE SCALE GENOMIC DNA]</scope>
    <source>
        <strain evidence="8 9">0125_3</strain>
    </source>
</reference>